<evidence type="ECO:0000256" key="9">
    <source>
        <dbReference type="ARBA" id="ARBA00023268"/>
    </source>
</evidence>
<dbReference type="InterPro" id="IPR023030">
    <property type="entry name" value="Bifunc_HldE"/>
</dbReference>
<evidence type="ECO:0000313" key="15">
    <source>
        <dbReference type="EMBL" id="WPA91583.1"/>
    </source>
</evidence>
<gene>
    <name evidence="12 15" type="primary">hldE</name>
    <name evidence="15" type="ORF">QS795_014040</name>
</gene>
<dbReference type="Gene3D" id="3.40.50.620">
    <property type="entry name" value="HUPs"/>
    <property type="match status" value="1"/>
</dbReference>
<dbReference type="EC" id="2.7.7.70" evidence="12"/>
<dbReference type="InterPro" id="IPR029056">
    <property type="entry name" value="Ribokinase-like"/>
</dbReference>
<comment type="catalytic activity">
    <reaction evidence="12">
        <text>D-glycero-beta-D-manno-heptose 7-phosphate + ATP = D-glycero-beta-D-manno-heptose 1,7-bisphosphate + ADP + H(+)</text>
        <dbReference type="Rhea" id="RHEA:27473"/>
        <dbReference type="ChEBI" id="CHEBI:15378"/>
        <dbReference type="ChEBI" id="CHEBI:30616"/>
        <dbReference type="ChEBI" id="CHEBI:60204"/>
        <dbReference type="ChEBI" id="CHEBI:60208"/>
        <dbReference type="ChEBI" id="CHEBI:456216"/>
        <dbReference type="EC" id="2.7.1.167"/>
    </reaction>
</comment>
<evidence type="ECO:0000256" key="12">
    <source>
        <dbReference type="HAMAP-Rule" id="MF_01603"/>
    </source>
</evidence>
<comment type="catalytic activity">
    <reaction evidence="11 12">
        <text>D-glycero-beta-D-manno-heptose 1-phosphate + ATP + H(+) = ADP-D-glycero-beta-D-manno-heptose + diphosphate</text>
        <dbReference type="Rhea" id="RHEA:27465"/>
        <dbReference type="ChEBI" id="CHEBI:15378"/>
        <dbReference type="ChEBI" id="CHEBI:30616"/>
        <dbReference type="ChEBI" id="CHEBI:33019"/>
        <dbReference type="ChEBI" id="CHEBI:59967"/>
        <dbReference type="ChEBI" id="CHEBI:61593"/>
        <dbReference type="EC" id="2.7.7.70"/>
    </reaction>
</comment>
<evidence type="ECO:0000256" key="6">
    <source>
        <dbReference type="ARBA" id="ARBA00022741"/>
    </source>
</evidence>
<feature type="region of interest" description="Cytidylyltransferase" evidence="12">
    <location>
        <begin position="344"/>
        <end position="475"/>
    </location>
</feature>
<evidence type="ECO:0000256" key="8">
    <source>
        <dbReference type="ARBA" id="ARBA00022840"/>
    </source>
</evidence>
<keyword evidence="4 12" id="KW-0808">Transferase</keyword>
<dbReference type="EMBL" id="CP135990">
    <property type="protein sequence ID" value="WPA91583.1"/>
    <property type="molecule type" value="Genomic_DNA"/>
</dbReference>
<comment type="pathway">
    <text evidence="12">Nucleotide-sugar biosynthesis; ADP-L-glycero-beta-D-manno-heptose biosynthesis; ADP-L-glycero-beta-D-manno-heptose from D-glycero-beta-D-manno-heptose 7-phosphate: step 1/4.</text>
</comment>
<evidence type="ECO:0000256" key="11">
    <source>
        <dbReference type="ARBA" id="ARBA00047428"/>
    </source>
</evidence>
<evidence type="ECO:0000256" key="5">
    <source>
        <dbReference type="ARBA" id="ARBA00022695"/>
    </source>
</evidence>
<dbReference type="NCBIfam" id="TIGR02199">
    <property type="entry name" value="rfaE_dom_II"/>
    <property type="match status" value="1"/>
</dbReference>
<dbReference type="Pfam" id="PF00294">
    <property type="entry name" value="PfkB"/>
    <property type="match status" value="1"/>
</dbReference>
<accession>A0ABZ0MZP1</accession>
<dbReference type="InterPro" id="IPR004821">
    <property type="entry name" value="Cyt_trans-like"/>
</dbReference>
<feature type="active site" evidence="12">
    <location>
        <position position="264"/>
    </location>
</feature>
<dbReference type="NCBIfam" id="TIGR00125">
    <property type="entry name" value="cyt_tran_rel"/>
    <property type="match status" value="1"/>
</dbReference>
<feature type="region of interest" description="Ribokinase" evidence="12">
    <location>
        <begin position="1"/>
        <end position="316"/>
    </location>
</feature>
<dbReference type="PROSITE" id="PS00583">
    <property type="entry name" value="PFKB_KINASES_1"/>
    <property type="match status" value="1"/>
</dbReference>
<organism evidence="15 16">
    <name type="scientific">Providencia zhijiangensis</name>
    <dbReference type="NCBI Taxonomy" id="3053982"/>
    <lineage>
        <taxon>Bacteria</taxon>
        <taxon>Pseudomonadati</taxon>
        <taxon>Pseudomonadota</taxon>
        <taxon>Gammaproteobacteria</taxon>
        <taxon>Enterobacterales</taxon>
        <taxon>Morganellaceae</taxon>
        <taxon>Providencia</taxon>
    </lineage>
</organism>
<dbReference type="Gene3D" id="3.40.1190.20">
    <property type="match status" value="1"/>
</dbReference>
<dbReference type="Pfam" id="PF01467">
    <property type="entry name" value="CTP_transf_like"/>
    <property type="match status" value="1"/>
</dbReference>
<evidence type="ECO:0000256" key="10">
    <source>
        <dbReference type="ARBA" id="ARBA00023277"/>
    </source>
</evidence>
<name>A0ABZ0MZP1_9GAMM</name>
<dbReference type="InterPro" id="IPR011611">
    <property type="entry name" value="PfkB_dom"/>
</dbReference>
<comment type="similarity">
    <text evidence="12">In the C-terminal section; belongs to the cytidylyltransferase family.</text>
</comment>
<comment type="function">
    <text evidence="2 12">Catalyzes the ADP transfer from ATP to D-glycero-beta-D-manno-heptose 1-phosphate, yielding ADP-D-glycero-beta-D-manno-heptose.</text>
</comment>
<evidence type="ECO:0000256" key="4">
    <source>
        <dbReference type="ARBA" id="ARBA00022679"/>
    </source>
</evidence>
<evidence type="ECO:0000256" key="1">
    <source>
        <dbReference type="ARBA" id="ARBA00002319"/>
    </source>
</evidence>
<evidence type="ECO:0000259" key="13">
    <source>
        <dbReference type="Pfam" id="PF00294"/>
    </source>
</evidence>
<protein>
    <recommendedName>
        <fullName evidence="12">Bifunctional protein HldE</fullName>
    </recommendedName>
    <domain>
        <recommendedName>
            <fullName evidence="12">D-beta-D-heptose 7-phosphate kinase</fullName>
            <ecNumber evidence="12">2.7.1.167</ecNumber>
        </recommendedName>
        <alternativeName>
            <fullName evidence="12">D-beta-D-heptose 7-phosphotransferase</fullName>
        </alternativeName>
        <alternativeName>
            <fullName evidence="12">D-glycero-beta-D-manno-heptose-7-phosphate kinase</fullName>
        </alternativeName>
    </domain>
    <domain>
        <recommendedName>
            <fullName evidence="12">D-beta-D-heptose 1-phosphate adenylyltransferase</fullName>
            <ecNumber evidence="12">2.7.7.70</ecNumber>
        </recommendedName>
        <alternativeName>
            <fullName evidence="12">D-glycero-beta-D-manno-heptose 1-phosphate adenylyltransferase</fullName>
        </alternativeName>
    </domain>
</protein>
<keyword evidence="6 12" id="KW-0547">Nucleotide-binding</keyword>
<keyword evidence="8 12" id="KW-0067">ATP-binding</keyword>
<keyword evidence="5 12" id="KW-0548">Nucleotidyltransferase</keyword>
<dbReference type="InterPro" id="IPR014729">
    <property type="entry name" value="Rossmann-like_a/b/a_fold"/>
</dbReference>
<dbReference type="SUPFAM" id="SSF52374">
    <property type="entry name" value="Nucleotidylyl transferase"/>
    <property type="match status" value="1"/>
</dbReference>
<feature type="domain" description="Carbohydrate kinase PfkB" evidence="13">
    <location>
        <begin position="13"/>
        <end position="305"/>
    </location>
</feature>
<comment type="function">
    <text evidence="1 12">Catalyzes the phosphorylation of D-glycero-D-manno-heptose 7-phosphate at the C-1 position to selectively form D-glycero-beta-D-manno-heptose-1,7-bisphosphate.</text>
</comment>
<dbReference type="SUPFAM" id="SSF53613">
    <property type="entry name" value="Ribokinase-like"/>
    <property type="match status" value="1"/>
</dbReference>
<comment type="similarity">
    <text evidence="12">In the N-terminal section; belongs to the carbohydrate kinase PfkB family.</text>
</comment>
<keyword evidence="7 12" id="KW-0418">Kinase</keyword>
<dbReference type="PANTHER" id="PTHR46969">
    <property type="entry name" value="BIFUNCTIONAL PROTEIN HLDE"/>
    <property type="match status" value="1"/>
</dbReference>
<dbReference type="PANTHER" id="PTHR46969:SF1">
    <property type="entry name" value="BIFUNCTIONAL PROTEIN HLDE"/>
    <property type="match status" value="1"/>
</dbReference>
<dbReference type="NCBIfam" id="NF008454">
    <property type="entry name" value="PRK11316.1"/>
    <property type="match status" value="1"/>
</dbReference>
<dbReference type="InterPro" id="IPR011914">
    <property type="entry name" value="RfaE_dom_II"/>
</dbReference>
<reference evidence="15 16" key="1">
    <citation type="submission" date="2023-09" db="EMBL/GenBank/DDBJ databases">
        <title>Genomic Revisitation and Reclassification of the Genus Providencia.</title>
        <authorList>
            <person name="Dong X."/>
        </authorList>
    </citation>
    <scope>NUCLEOTIDE SEQUENCE [LARGE SCALE GENOMIC DNA]</scope>
    <source>
        <strain evidence="15 16">D4759</strain>
    </source>
</reference>
<feature type="domain" description="Cytidyltransferase-like" evidence="14">
    <location>
        <begin position="344"/>
        <end position="469"/>
    </location>
</feature>
<comment type="pathway">
    <text evidence="12">Nucleotide-sugar biosynthesis; ADP-L-glycero-beta-D-manno-heptose biosynthesis; ADP-L-glycero-beta-D-manno-heptose from D-glycero-beta-D-manno-heptose 7-phosphate: step 3/4.</text>
</comment>
<keyword evidence="10 12" id="KW-0119">Carbohydrate metabolism</keyword>
<evidence type="ECO:0000259" key="14">
    <source>
        <dbReference type="Pfam" id="PF01467"/>
    </source>
</evidence>
<sequence>MKVTLPDYKQAGVLVVGDVMLDRYWHGPTNRISPEAPVPVVKVTMVEERPGGAANVAMNIASLGANSRLVGLTGIDDAAKALTENLNGVNVRCDFVAIPTHPTITKLRVLSRNQQLIRLDFEEGFENVDAQPMLERIEQALPHIGALVLSDYAKGALTEVEKMIALANKAGVPVLIDPKGNNFERYRGATLLTPNMSEFEAIVGRCKDNKDVEEKGMQLLESLELSALLITRSEQGMSLIRRNEAPLHLPTEAQEVFDVTGAGDTVIGVLAASIASGRPLHEACALANAAAGVVVGKLGTSTVSPIELENAIRGRAENGFGVMTESQLKQAVADARARGERVVMTNGCFDILHAGHVSYLANARKLGDRLIVAVNSDASTRRLKGETRPVNPLDQRMIVLGALGAVDWVVPFEEDTPQRLISEILPDILVKGGDYHPDEIAGSKEVWAAGGQVMVLNFEDGISTTNIIKNIMKTK</sequence>
<evidence type="ECO:0000256" key="7">
    <source>
        <dbReference type="ARBA" id="ARBA00022777"/>
    </source>
</evidence>
<dbReference type="EC" id="2.7.1.167" evidence="12"/>
<dbReference type="GO" id="GO:0016779">
    <property type="term" value="F:nucleotidyltransferase activity"/>
    <property type="evidence" value="ECO:0007669"/>
    <property type="project" value="UniProtKB-KW"/>
</dbReference>
<evidence type="ECO:0000313" key="16">
    <source>
        <dbReference type="Proteomes" id="UP001302443"/>
    </source>
</evidence>
<evidence type="ECO:0000256" key="2">
    <source>
        <dbReference type="ARBA" id="ARBA00003753"/>
    </source>
</evidence>
<evidence type="ECO:0000256" key="3">
    <source>
        <dbReference type="ARBA" id="ARBA00004713"/>
    </source>
</evidence>
<keyword evidence="9 12" id="KW-0511">Multifunctional enzyme</keyword>
<dbReference type="CDD" id="cd01172">
    <property type="entry name" value="RfaE_like"/>
    <property type="match status" value="1"/>
</dbReference>
<dbReference type="Proteomes" id="UP001302443">
    <property type="component" value="Chromosome"/>
</dbReference>
<dbReference type="InterPro" id="IPR002173">
    <property type="entry name" value="Carboh/pur_kinase_PfkB_CS"/>
</dbReference>
<dbReference type="HAMAP" id="MF_01603">
    <property type="entry name" value="HldE"/>
    <property type="match status" value="1"/>
</dbReference>
<comment type="pathway">
    <text evidence="3">Bacterial outer membrane biogenesis; LPS core biosynthesis.</text>
</comment>
<dbReference type="GO" id="GO:0033785">
    <property type="term" value="F:heptose 7-phosphate kinase activity"/>
    <property type="evidence" value="ECO:0007669"/>
    <property type="project" value="UniProtKB-EC"/>
</dbReference>
<comment type="subunit">
    <text evidence="12">Homodimer.</text>
</comment>
<dbReference type="NCBIfam" id="TIGR02198">
    <property type="entry name" value="rfaE_dom_I"/>
    <property type="match status" value="1"/>
</dbReference>
<keyword evidence="16" id="KW-1185">Reference proteome</keyword>
<proteinExistence type="inferred from homology"/>
<feature type="binding site" evidence="12">
    <location>
        <begin position="195"/>
        <end position="198"/>
    </location>
    <ligand>
        <name>ATP</name>
        <dbReference type="ChEBI" id="CHEBI:30616"/>
    </ligand>
</feature>
<dbReference type="InterPro" id="IPR011913">
    <property type="entry name" value="RfaE_dom_I"/>
</dbReference>
<dbReference type="RefSeq" id="WP_286270563.1">
    <property type="nucleotide sequence ID" value="NZ_CP135990.1"/>
</dbReference>